<evidence type="ECO:0000313" key="2">
    <source>
        <dbReference type="EMBL" id="MCD9642217.1"/>
    </source>
</evidence>
<feature type="region of interest" description="Disordered" evidence="1">
    <location>
        <begin position="43"/>
        <end position="98"/>
    </location>
</feature>
<feature type="compositionally biased region" description="Polar residues" evidence="1">
    <location>
        <begin position="43"/>
        <end position="53"/>
    </location>
</feature>
<accession>A0ABS8V746</accession>
<reference evidence="2 3" key="1">
    <citation type="journal article" date="2021" name="BMC Genomics">
        <title>Datura genome reveals duplications of psychoactive alkaloid biosynthetic genes and high mutation rate following tissue culture.</title>
        <authorList>
            <person name="Rajewski A."/>
            <person name="Carter-House D."/>
            <person name="Stajich J."/>
            <person name="Litt A."/>
        </authorList>
    </citation>
    <scope>NUCLEOTIDE SEQUENCE [LARGE SCALE GENOMIC DNA]</scope>
    <source>
        <strain evidence="2">AR-01</strain>
    </source>
</reference>
<dbReference type="Proteomes" id="UP000823775">
    <property type="component" value="Unassembled WGS sequence"/>
</dbReference>
<gene>
    <name evidence="2" type="ORF">HAX54_028908</name>
</gene>
<organism evidence="2 3">
    <name type="scientific">Datura stramonium</name>
    <name type="common">Jimsonweed</name>
    <name type="synonym">Common thornapple</name>
    <dbReference type="NCBI Taxonomy" id="4076"/>
    <lineage>
        <taxon>Eukaryota</taxon>
        <taxon>Viridiplantae</taxon>
        <taxon>Streptophyta</taxon>
        <taxon>Embryophyta</taxon>
        <taxon>Tracheophyta</taxon>
        <taxon>Spermatophyta</taxon>
        <taxon>Magnoliopsida</taxon>
        <taxon>eudicotyledons</taxon>
        <taxon>Gunneridae</taxon>
        <taxon>Pentapetalae</taxon>
        <taxon>asterids</taxon>
        <taxon>lamiids</taxon>
        <taxon>Solanales</taxon>
        <taxon>Solanaceae</taxon>
        <taxon>Solanoideae</taxon>
        <taxon>Datureae</taxon>
        <taxon>Datura</taxon>
    </lineage>
</organism>
<protein>
    <submittedName>
        <fullName evidence="2">Uncharacterized protein</fullName>
    </submittedName>
</protein>
<sequence length="138" mass="15735">MGYVLDEGSSKKRQLQTQNQICVSEGRSSVKIDDSQGVVLNSSYTKHSKSNGMPSAGGRTKRDYKKFSIKGRTQSQLAARKDREAKCRNHKSINRRQDTRPEIWINGLQRNQIIGKKKEEAKPIIYQLAKKVKPIGYR</sequence>
<keyword evidence="3" id="KW-1185">Reference proteome</keyword>
<evidence type="ECO:0000256" key="1">
    <source>
        <dbReference type="SAM" id="MobiDB-lite"/>
    </source>
</evidence>
<evidence type="ECO:0000313" key="3">
    <source>
        <dbReference type="Proteomes" id="UP000823775"/>
    </source>
</evidence>
<name>A0ABS8V746_DATST</name>
<proteinExistence type="predicted"/>
<comment type="caution">
    <text evidence="2">The sequence shown here is derived from an EMBL/GenBank/DDBJ whole genome shotgun (WGS) entry which is preliminary data.</text>
</comment>
<dbReference type="EMBL" id="JACEIK010003560">
    <property type="protein sequence ID" value="MCD9642217.1"/>
    <property type="molecule type" value="Genomic_DNA"/>
</dbReference>